<dbReference type="Proteomes" id="UP000800235">
    <property type="component" value="Unassembled WGS sequence"/>
</dbReference>
<comment type="caution">
    <text evidence="1">The sequence shown here is derived from an EMBL/GenBank/DDBJ whole genome shotgun (WGS) entry which is preliminary data.</text>
</comment>
<organism evidence="1 2">
    <name type="scientific">Tothia fuscella</name>
    <dbReference type="NCBI Taxonomy" id="1048955"/>
    <lineage>
        <taxon>Eukaryota</taxon>
        <taxon>Fungi</taxon>
        <taxon>Dikarya</taxon>
        <taxon>Ascomycota</taxon>
        <taxon>Pezizomycotina</taxon>
        <taxon>Dothideomycetes</taxon>
        <taxon>Pleosporomycetidae</taxon>
        <taxon>Venturiales</taxon>
        <taxon>Cylindrosympodiaceae</taxon>
        <taxon>Tothia</taxon>
    </lineage>
</organism>
<accession>A0A9P4NHK5</accession>
<dbReference type="EMBL" id="MU007093">
    <property type="protein sequence ID" value="KAF2422138.1"/>
    <property type="molecule type" value="Genomic_DNA"/>
</dbReference>
<name>A0A9P4NHK5_9PEZI</name>
<proteinExistence type="predicted"/>
<evidence type="ECO:0000313" key="1">
    <source>
        <dbReference type="EMBL" id="KAF2422138.1"/>
    </source>
</evidence>
<reference evidence="1" key="1">
    <citation type="journal article" date="2020" name="Stud. Mycol.">
        <title>101 Dothideomycetes genomes: a test case for predicting lifestyles and emergence of pathogens.</title>
        <authorList>
            <person name="Haridas S."/>
            <person name="Albert R."/>
            <person name="Binder M."/>
            <person name="Bloem J."/>
            <person name="Labutti K."/>
            <person name="Salamov A."/>
            <person name="Andreopoulos B."/>
            <person name="Baker S."/>
            <person name="Barry K."/>
            <person name="Bills G."/>
            <person name="Bluhm B."/>
            <person name="Cannon C."/>
            <person name="Castanera R."/>
            <person name="Culley D."/>
            <person name="Daum C."/>
            <person name="Ezra D."/>
            <person name="Gonzalez J."/>
            <person name="Henrissat B."/>
            <person name="Kuo A."/>
            <person name="Liang C."/>
            <person name="Lipzen A."/>
            <person name="Lutzoni F."/>
            <person name="Magnuson J."/>
            <person name="Mondo S."/>
            <person name="Nolan M."/>
            <person name="Ohm R."/>
            <person name="Pangilinan J."/>
            <person name="Park H.-J."/>
            <person name="Ramirez L."/>
            <person name="Alfaro M."/>
            <person name="Sun H."/>
            <person name="Tritt A."/>
            <person name="Yoshinaga Y."/>
            <person name="Zwiers L.-H."/>
            <person name="Turgeon B."/>
            <person name="Goodwin S."/>
            <person name="Spatafora J."/>
            <person name="Crous P."/>
            <person name="Grigoriev I."/>
        </authorList>
    </citation>
    <scope>NUCLEOTIDE SEQUENCE</scope>
    <source>
        <strain evidence="1">CBS 130266</strain>
    </source>
</reference>
<evidence type="ECO:0000313" key="2">
    <source>
        <dbReference type="Proteomes" id="UP000800235"/>
    </source>
</evidence>
<keyword evidence="2" id="KW-1185">Reference proteome</keyword>
<sequence>MALTTIVKMPYDLNGQPHPWSKIQEAKAQGNDYFDDAQDSYSIFKDANVCEDDTQNKHRQLPCLRDHSWVDTSKFHYVWDCIQKKLEKACHASLSSTEASIIDKLNHTCTSSNEEPVIEESSSSTFSITAVSKLTTSDANILTPLTIVDIDIEDIGVEALLEMPSHRLTIMCANP</sequence>
<dbReference type="AlphaFoldDB" id="A0A9P4NHK5"/>
<protein>
    <submittedName>
        <fullName evidence="1">Uncharacterized protein</fullName>
    </submittedName>
</protein>
<gene>
    <name evidence="1" type="ORF">EJ08DRAFT_664951</name>
</gene>